<dbReference type="PANTHER" id="PTHR11461:SF128">
    <property type="entry name" value="NK13-RELATED"/>
    <property type="match status" value="1"/>
</dbReference>
<dbReference type="EMBL" id="BAAFST010000013">
    <property type="protein sequence ID" value="GAB1298059.1"/>
    <property type="molecule type" value="Genomic_DNA"/>
</dbReference>
<gene>
    <name evidence="3" type="ORF">APTSU1_001329500</name>
</gene>
<dbReference type="InterPro" id="IPR023796">
    <property type="entry name" value="Serpin_dom"/>
</dbReference>
<organism evidence="3 4">
    <name type="scientific">Apodemus speciosus</name>
    <name type="common">Large Japanese field mouse</name>
    <dbReference type="NCBI Taxonomy" id="105296"/>
    <lineage>
        <taxon>Eukaryota</taxon>
        <taxon>Metazoa</taxon>
        <taxon>Chordata</taxon>
        <taxon>Craniata</taxon>
        <taxon>Vertebrata</taxon>
        <taxon>Euteleostomi</taxon>
        <taxon>Mammalia</taxon>
        <taxon>Eutheria</taxon>
        <taxon>Euarchontoglires</taxon>
        <taxon>Glires</taxon>
        <taxon>Rodentia</taxon>
        <taxon>Myomorpha</taxon>
        <taxon>Muroidea</taxon>
        <taxon>Muridae</taxon>
        <taxon>Murinae</taxon>
        <taxon>Apodemus</taxon>
    </lineage>
</organism>
<reference evidence="3 4" key="1">
    <citation type="submission" date="2024-08" db="EMBL/GenBank/DDBJ databases">
        <title>The draft genome of Apodemus speciosus.</title>
        <authorList>
            <person name="Nabeshima K."/>
            <person name="Suzuki S."/>
            <person name="Onuma M."/>
        </authorList>
    </citation>
    <scope>NUCLEOTIDE SEQUENCE [LARGE SCALE GENOMIC DNA]</scope>
    <source>
        <strain evidence="3">IB14-021</strain>
    </source>
</reference>
<feature type="domain" description="Serpin" evidence="2">
    <location>
        <begin position="13"/>
        <end position="403"/>
    </location>
</feature>
<dbReference type="Proteomes" id="UP001623349">
    <property type="component" value="Unassembled WGS sequence"/>
</dbReference>
<evidence type="ECO:0000259" key="2">
    <source>
        <dbReference type="SMART" id="SM00093"/>
    </source>
</evidence>
<dbReference type="InterPro" id="IPR042178">
    <property type="entry name" value="Serpin_sf_1"/>
</dbReference>
<dbReference type="InterPro" id="IPR000215">
    <property type="entry name" value="Serpin_fam"/>
</dbReference>
<dbReference type="Pfam" id="PF00079">
    <property type="entry name" value="Serpin"/>
    <property type="match status" value="2"/>
</dbReference>
<dbReference type="PROSITE" id="PS00284">
    <property type="entry name" value="SERPIN"/>
    <property type="match status" value="1"/>
</dbReference>
<dbReference type="PANTHER" id="PTHR11461">
    <property type="entry name" value="SERINE PROTEASE INHIBITOR, SERPIN"/>
    <property type="match status" value="1"/>
</dbReference>
<proteinExistence type="inferred from homology"/>
<accession>A0ABQ0FFN8</accession>
<dbReference type="InterPro" id="IPR023795">
    <property type="entry name" value="Serpin_CS"/>
</dbReference>
<dbReference type="SMART" id="SM00093">
    <property type="entry name" value="SERPIN"/>
    <property type="match status" value="1"/>
</dbReference>
<dbReference type="Gene3D" id="3.30.497.10">
    <property type="entry name" value="Antithrombin, subunit I, domain 2"/>
    <property type="match status" value="1"/>
</dbReference>
<comment type="caution">
    <text evidence="3">The sequence shown here is derived from an EMBL/GenBank/DDBJ whole genome shotgun (WGS) entry which is preliminary data.</text>
</comment>
<dbReference type="InterPro" id="IPR042185">
    <property type="entry name" value="Serpin_sf_2"/>
</dbReference>
<keyword evidence="4" id="KW-1185">Reference proteome</keyword>
<evidence type="ECO:0000256" key="1">
    <source>
        <dbReference type="RuleBase" id="RU000411"/>
    </source>
</evidence>
<dbReference type="SUPFAM" id="SSF56574">
    <property type="entry name" value="Serpins"/>
    <property type="match status" value="1"/>
</dbReference>
<dbReference type="InterPro" id="IPR036186">
    <property type="entry name" value="Serpin_sf"/>
</dbReference>
<protein>
    <submittedName>
        <fullName evidence="3">NK13</fullName>
    </submittedName>
</protein>
<evidence type="ECO:0000313" key="4">
    <source>
        <dbReference type="Proteomes" id="UP001623349"/>
    </source>
</evidence>
<name>A0ABQ0FFN8_APOSI</name>
<dbReference type="Gene3D" id="2.30.39.10">
    <property type="entry name" value="Alpha-1-antitrypsin, domain 1"/>
    <property type="match status" value="1"/>
</dbReference>
<comment type="similarity">
    <text evidence="1">Belongs to the serpin family.</text>
</comment>
<sequence length="403" mass="45765">MDPLLEANGTFALNLLKTLREDSSKNILFSPMSISSALAMVFMGAKGTTASQMSQALSLDKCSSNGGGDVHQGFQSLLTEVNKTGTQYLLKTANRLFGEKTFDILANSCYKFYKAEMEELDFKGATEQSRQHINTWVAKETEVVHLCVHVRMHVHVFLHLRRPENIGCCFSDKIPELLSSGSVNSNTQLLLVNAIYFKGNWEKQFSKEDTQEMPFKVSKNEEKPVQMMFRKSTFKMTYVEEISTTILLLPYVGNELNMIIMLPDEHIELSTVEEEITYKKFIEWTRLDKMEEEEVEVFFPRFKLEENYDLKDVLCRLGMTDAFEQGMADFSGIASKEGLFLSQVIHKSFVEVNEEGTEAAAATAANVGFRCMVPYFCANHPFLFFIQHSRTNGIVFCGRFSSP</sequence>
<evidence type="ECO:0000313" key="3">
    <source>
        <dbReference type="EMBL" id="GAB1298059.1"/>
    </source>
</evidence>